<name>A0A937G0G5_9BACT</name>
<feature type="chain" id="PRO_5038108001" evidence="1">
    <location>
        <begin position="21"/>
        <end position="243"/>
    </location>
</feature>
<comment type="caution">
    <text evidence="2">The sequence shown here is derived from an EMBL/GenBank/DDBJ whole genome shotgun (WGS) entry which is preliminary data.</text>
</comment>
<accession>A0A937G0G5</accession>
<dbReference type="Proteomes" id="UP000614216">
    <property type="component" value="Unassembled WGS sequence"/>
</dbReference>
<protein>
    <submittedName>
        <fullName evidence="2">DUF4198 domain-containing protein</fullName>
    </submittedName>
</protein>
<keyword evidence="1" id="KW-0732">Signal</keyword>
<proteinExistence type="predicted"/>
<reference evidence="2" key="1">
    <citation type="submission" date="2021-01" db="EMBL/GenBank/DDBJ databases">
        <title>Fulvivirga kasyanovii gen. nov., sp nov., a novel member of the phylum Bacteroidetes isolated from seawater in a mussel farm.</title>
        <authorList>
            <person name="Zhao L.-H."/>
            <person name="Wang Z.-J."/>
        </authorList>
    </citation>
    <scope>NUCLEOTIDE SEQUENCE</scope>
    <source>
        <strain evidence="2">29W222</strain>
    </source>
</reference>
<keyword evidence="3" id="KW-1185">Reference proteome</keyword>
<feature type="signal peptide" evidence="1">
    <location>
        <begin position="1"/>
        <end position="20"/>
    </location>
</feature>
<evidence type="ECO:0000256" key="1">
    <source>
        <dbReference type="SAM" id="SignalP"/>
    </source>
</evidence>
<dbReference type="RefSeq" id="WP_202857258.1">
    <property type="nucleotide sequence ID" value="NZ_JAEUGD010000053.1"/>
</dbReference>
<dbReference type="InterPro" id="IPR019613">
    <property type="entry name" value="DUF4198"/>
</dbReference>
<sequence>MKKSLFIFTCLLAVAFQSSAHYLWLETAESGEKNKEHVVEVYFGEYTYGVIENPNGENFAKVKNFSLWVISPSGKKTTITTSVKGNAFQGIFTPKENGTYTVVLNNNEIDVIDYTKYDFGIFKTHYHSTAKVVVGDKVDLTTADNNAGLVVVNASSDLAVQNSSVELQVLYKGKPLAGQEVDVYVADLWTKKLKTDEHGKVSFSLPWKTKYTVETTKKEDFPGTYKGEGYQFIWHCTTYCIAL</sequence>
<dbReference type="AlphaFoldDB" id="A0A937G0G5"/>
<dbReference type="EMBL" id="JAEUGD010000053">
    <property type="protein sequence ID" value="MBL6447720.1"/>
    <property type="molecule type" value="Genomic_DNA"/>
</dbReference>
<evidence type="ECO:0000313" key="2">
    <source>
        <dbReference type="EMBL" id="MBL6447720.1"/>
    </source>
</evidence>
<dbReference type="Pfam" id="PF10670">
    <property type="entry name" value="DUF4198"/>
    <property type="match status" value="1"/>
</dbReference>
<gene>
    <name evidence="2" type="ORF">JMN32_15485</name>
</gene>
<organism evidence="2 3">
    <name type="scientific">Fulvivirga marina</name>
    <dbReference type="NCBI Taxonomy" id="2494733"/>
    <lineage>
        <taxon>Bacteria</taxon>
        <taxon>Pseudomonadati</taxon>
        <taxon>Bacteroidota</taxon>
        <taxon>Cytophagia</taxon>
        <taxon>Cytophagales</taxon>
        <taxon>Fulvivirgaceae</taxon>
        <taxon>Fulvivirga</taxon>
    </lineage>
</organism>
<evidence type="ECO:0000313" key="3">
    <source>
        <dbReference type="Proteomes" id="UP000614216"/>
    </source>
</evidence>